<dbReference type="Gene3D" id="1.10.238.10">
    <property type="entry name" value="EF-hand"/>
    <property type="match status" value="1"/>
</dbReference>
<dbReference type="InterPro" id="IPR000408">
    <property type="entry name" value="Reg_chr_condens"/>
</dbReference>
<evidence type="ECO:0000256" key="4">
    <source>
        <dbReference type="SAM" id="MobiDB-lite"/>
    </source>
</evidence>
<dbReference type="InterPro" id="IPR009091">
    <property type="entry name" value="RCC1/BLIP-II"/>
</dbReference>
<proteinExistence type="predicted"/>
<feature type="region of interest" description="Disordered" evidence="4">
    <location>
        <begin position="1183"/>
        <end position="1249"/>
    </location>
</feature>
<dbReference type="OrthoDB" id="4834at2759"/>
<reference evidence="8 9" key="1">
    <citation type="submission" date="2019-07" db="EMBL/GenBank/DDBJ databases">
        <title>Genomes of Cafeteria roenbergensis.</title>
        <authorList>
            <person name="Fischer M.G."/>
            <person name="Hackl T."/>
            <person name="Roman M."/>
        </authorList>
    </citation>
    <scope>NUCLEOTIDE SEQUENCE [LARGE SCALE GENOMIC DNA]</scope>
    <source>
        <strain evidence="8 9">E4-10P</strain>
    </source>
</reference>
<dbReference type="InterPro" id="IPR032675">
    <property type="entry name" value="LRR_dom_sf"/>
</dbReference>
<feature type="signal peptide" evidence="6">
    <location>
        <begin position="1"/>
        <end position="18"/>
    </location>
</feature>
<dbReference type="Pfam" id="PF13499">
    <property type="entry name" value="EF-hand_7"/>
    <property type="match status" value="1"/>
</dbReference>
<keyword evidence="5" id="KW-0472">Membrane</keyword>
<dbReference type="InterPro" id="IPR051625">
    <property type="entry name" value="Signaling_Regulatory_Domain"/>
</dbReference>
<feature type="region of interest" description="Disordered" evidence="4">
    <location>
        <begin position="758"/>
        <end position="787"/>
    </location>
</feature>
<gene>
    <name evidence="8" type="ORF">FNF27_04408</name>
</gene>
<dbReference type="SUPFAM" id="SSF50985">
    <property type="entry name" value="RCC1/BLIP-II"/>
    <property type="match status" value="1"/>
</dbReference>
<feature type="compositionally biased region" description="Low complexity" evidence="4">
    <location>
        <begin position="1738"/>
        <end position="1752"/>
    </location>
</feature>
<evidence type="ECO:0000256" key="3">
    <source>
        <dbReference type="PROSITE-ProRule" id="PRU00235"/>
    </source>
</evidence>
<dbReference type="SUPFAM" id="SSF52047">
    <property type="entry name" value="RNI-like"/>
    <property type="match status" value="1"/>
</dbReference>
<evidence type="ECO:0000313" key="8">
    <source>
        <dbReference type="EMBL" id="KAA0174187.1"/>
    </source>
</evidence>
<evidence type="ECO:0000256" key="5">
    <source>
        <dbReference type="SAM" id="Phobius"/>
    </source>
</evidence>
<dbReference type="PROSITE" id="PS00018">
    <property type="entry name" value="EF_HAND_1"/>
    <property type="match status" value="2"/>
</dbReference>
<evidence type="ECO:0000256" key="6">
    <source>
        <dbReference type="SAM" id="SignalP"/>
    </source>
</evidence>
<keyword evidence="1" id="KW-0677">Repeat</keyword>
<dbReference type="GO" id="GO:0005509">
    <property type="term" value="F:calcium ion binding"/>
    <property type="evidence" value="ECO:0007669"/>
    <property type="project" value="InterPro"/>
</dbReference>
<feature type="transmembrane region" description="Helical" evidence="5">
    <location>
        <begin position="44"/>
        <end position="66"/>
    </location>
</feature>
<keyword evidence="5" id="KW-0812">Transmembrane</keyword>
<keyword evidence="2" id="KW-0106">Calcium</keyword>
<dbReference type="SUPFAM" id="SSF47473">
    <property type="entry name" value="EF-hand"/>
    <property type="match status" value="1"/>
</dbReference>
<feature type="region of interest" description="Disordered" evidence="4">
    <location>
        <begin position="1719"/>
        <end position="1752"/>
    </location>
</feature>
<evidence type="ECO:0000256" key="1">
    <source>
        <dbReference type="ARBA" id="ARBA00022737"/>
    </source>
</evidence>
<dbReference type="InterPro" id="IPR018247">
    <property type="entry name" value="EF_Hand_1_Ca_BS"/>
</dbReference>
<feature type="region of interest" description="Disordered" evidence="4">
    <location>
        <begin position="1108"/>
        <end position="1130"/>
    </location>
</feature>
<evidence type="ECO:0000313" key="9">
    <source>
        <dbReference type="Proteomes" id="UP000322899"/>
    </source>
</evidence>
<dbReference type="Proteomes" id="UP000322899">
    <property type="component" value="Unassembled WGS sequence"/>
</dbReference>
<dbReference type="PROSITE" id="PS50222">
    <property type="entry name" value="EF_HAND_2"/>
    <property type="match status" value="2"/>
</dbReference>
<keyword evidence="6" id="KW-0732">Signal</keyword>
<feature type="repeat" description="RCC1" evidence="3">
    <location>
        <begin position="342"/>
        <end position="393"/>
    </location>
</feature>
<evidence type="ECO:0000256" key="2">
    <source>
        <dbReference type="ARBA" id="ARBA00022837"/>
    </source>
</evidence>
<dbReference type="Gene3D" id="2.130.10.30">
    <property type="entry name" value="Regulator of chromosome condensation 1/beta-lactamase-inhibitor protein II"/>
    <property type="match status" value="1"/>
</dbReference>
<dbReference type="EMBL" id="VLTO01000025">
    <property type="protein sequence ID" value="KAA0174187.1"/>
    <property type="molecule type" value="Genomic_DNA"/>
</dbReference>
<evidence type="ECO:0000259" key="7">
    <source>
        <dbReference type="PROSITE" id="PS50222"/>
    </source>
</evidence>
<feature type="region of interest" description="Disordered" evidence="4">
    <location>
        <begin position="1032"/>
        <end position="1052"/>
    </location>
</feature>
<feature type="compositionally biased region" description="Low complexity" evidence="4">
    <location>
        <begin position="763"/>
        <end position="775"/>
    </location>
</feature>
<feature type="region of interest" description="Disordered" evidence="4">
    <location>
        <begin position="257"/>
        <end position="278"/>
    </location>
</feature>
<feature type="repeat" description="RCC1" evidence="3">
    <location>
        <begin position="394"/>
        <end position="444"/>
    </location>
</feature>
<feature type="domain" description="EF-hand" evidence="7">
    <location>
        <begin position="626"/>
        <end position="661"/>
    </location>
</feature>
<accession>A0A5A8EBS1</accession>
<sequence>MAATLVQIVTCPCAVCGAACSWTCKQCDGITEVCRSMTRNPMCLCTAAMALLAPVPAVATMVIASMDLAAGSPCAAPQAEWVVVQAVVLLLHMAYAVYACCSFARPYVGAPPPPGLEVASEQARRNRDESQADRMRYLVCYDPVTAVYILLGGLFGAVWLILSPVWFGDAASLAGCPAETLSARQWAEGCGVAVLVAALLCCCCFMVPAAGVDWGDVLSSGACGLLHTVVVRAADRAGWVAGSNRFGQCGTAIAGAGEDDEDGDEPDSTTVDAAGVSNDSGATAAGLSRGGLPAGGPAGGAGAWQDDATAIWAFRLNKRLCRAEAVSVACGYGHTVLVSEVGTLWTCGRGDGFQLGHGVSRSDAKPARVRDLADEWVVSAAAGATHTVVATETGRVFACGTGTSGQLGLGKGVTTAQRFTEVTGMPPAERVSAGPEHTMAVSKTTMHLFVWGEQSAFRLGEPGEFKGKAPTMTILGTVAAEHVLEAKRKADDEASRPGGASVGSPVAGHRQRNTTLSGVVSARGPLWEPVGSTAMKRASDSRIQSAFPFADWEGPPFPGAALGEADEVKAAIRELAGLPKEVVGKLSDAEILEMKRGFDQVDADGSGAIDAAELHSALLGVGESTVKHDDVEAIIIRFDDSGDGELQLDEFVQLVMAVRGGDQSIGIGASLAVMLASGNEISAAANAKLQARLQALEPANVRLEGRRVFQEHAGTRRAQDPYTGLTPTQLGEAMRAMGLAPPPPRALTTLARELASGPAGTPALAASRGSGSRASTGLPLARSLPGSAGQEPLAVVSEAAWLSYVSAAHPLANPEATDTERALARVRWHPRPRVDLVRIRRFVQAFETAASEEEVALPTSLTKRLAEIAGQEGRVGALAREGVLSFRSCGLRDTHLSVLCEALRRVPVAQELDVTRNSITDAGAAVLISQLDEQLTLAASGQGAGGAGRVVERGTEFLEGFAGGDDDDDDHDDGGGEDGDGGSKRAKAARQQAKERAQVVRLAESAARQRALMEGLKPADAEDLARAAGEAAGVEFDRTAPPIEDSSDDEADAPQHELNFVDLNTLEEARNAYGLDDRDDMATEAASLALSPAAEWMRSQATKAAASAGATSKAAGATRPGTEATGASAAEEGADYTADLATEQRNAVWGCVPWLRVNFRAPSPLVWLGLRGREARLKALDIDALPDGGPDYNPLGRPASQRRKAAVFAGDPDSPYSSPPGSASTFGGPRRGARRRGGHPADDASRRMAADVDELFREGTPAAERSRKRMALAESAAAAGMLEATPAPEPDRALGPLECPRCHASDLAFSSNPAGRTGAFQLIQDVLVCAACKLQRTNPVHLLRTVRIADSVKPERLLTLAKYNLQTGSRARLRAFIEGRTFQFQTILHEAAGLDGDPAEPPAGWEASISDLSEEYKVIIESHVDAYSKAIAPLVARGPAVLAQEHADELAGDLREYGKSLFPMHERDYFAWTRVVMRQRAAECVNRMLDESRTLYLEAYLPLEWEGFASALHRLRSETWESLLAGLGKWSIQDGDKLALKATMEAAHDRLVAFFETVGRHVRVQSMRCGDSTSVMLSQDGEAWLFGGERGADVSAPRVVFLARPKRVGGTAERTLEPRSVAALYGCERRTSRVPGEGPVMVSGHVVVPVEAGGVAIWDGVHAPSDATFAAISLSFDGPAAALGAPAPVAALELRVGDRTGPMLARVLLKRATVDAARQGAGGEALEGPADGPRSAEGQASPGGFAPSSGAAAQTGFLEPATAFETLTAPLDAKVLAEWEGASSLVLVASEGAQGARVARVELC</sequence>
<dbReference type="InterPro" id="IPR011992">
    <property type="entry name" value="EF-hand-dom_pair"/>
</dbReference>
<dbReference type="SMART" id="SM00054">
    <property type="entry name" value="EFh"/>
    <property type="match status" value="2"/>
</dbReference>
<feature type="compositionally biased region" description="Acidic residues" evidence="4">
    <location>
        <begin position="257"/>
        <end position="267"/>
    </location>
</feature>
<feature type="chain" id="PRO_5022710136" description="EF-hand domain-containing protein" evidence="6">
    <location>
        <begin position="19"/>
        <end position="1804"/>
    </location>
</feature>
<organism evidence="8 9">
    <name type="scientific">Cafeteria roenbergensis</name>
    <name type="common">Marine flagellate</name>
    <dbReference type="NCBI Taxonomy" id="33653"/>
    <lineage>
        <taxon>Eukaryota</taxon>
        <taxon>Sar</taxon>
        <taxon>Stramenopiles</taxon>
        <taxon>Bigyra</taxon>
        <taxon>Opalozoa</taxon>
        <taxon>Bicosoecida</taxon>
        <taxon>Cafeteriaceae</taxon>
        <taxon>Cafeteria</taxon>
    </lineage>
</organism>
<feature type="compositionally biased region" description="Acidic residues" evidence="4">
    <location>
        <begin position="964"/>
        <end position="980"/>
    </location>
</feature>
<name>A0A5A8EBS1_CAFRO</name>
<feature type="compositionally biased region" description="Basic and acidic residues" evidence="4">
    <location>
        <begin position="1239"/>
        <end position="1249"/>
    </location>
</feature>
<feature type="transmembrane region" description="Helical" evidence="5">
    <location>
        <begin position="144"/>
        <end position="167"/>
    </location>
</feature>
<feature type="compositionally biased region" description="Low complexity" evidence="4">
    <location>
        <begin position="1209"/>
        <end position="1228"/>
    </location>
</feature>
<protein>
    <recommendedName>
        <fullName evidence="7">EF-hand domain-containing protein</fullName>
    </recommendedName>
</protein>
<feature type="region of interest" description="Disordered" evidence="4">
    <location>
        <begin position="959"/>
        <end position="997"/>
    </location>
</feature>
<dbReference type="CDD" id="cd00051">
    <property type="entry name" value="EFh"/>
    <property type="match status" value="1"/>
</dbReference>
<dbReference type="PROSITE" id="PS00626">
    <property type="entry name" value="RCC1_2"/>
    <property type="match status" value="1"/>
</dbReference>
<feature type="domain" description="EF-hand" evidence="7">
    <location>
        <begin position="589"/>
        <end position="624"/>
    </location>
</feature>
<dbReference type="Pfam" id="PF00415">
    <property type="entry name" value="RCC1"/>
    <property type="match status" value="2"/>
</dbReference>
<comment type="caution">
    <text evidence="8">The sequence shown here is derived from an EMBL/GenBank/DDBJ whole genome shotgun (WGS) entry which is preliminary data.</text>
</comment>
<dbReference type="InterPro" id="IPR002048">
    <property type="entry name" value="EF_hand_dom"/>
</dbReference>
<feature type="region of interest" description="Disordered" evidence="4">
    <location>
        <begin position="488"/>
        <end position="515"/>
    </location>
</feature>
<dbReference type="PROSITE" id="PS50012">
    <property type="entry name" value="RCC1_3"/>
    <property type="match status" value="2"/>
</dbReference>
<keyword evidence="5" id="KW-1133">Transmembrane helix</keyword>
<dbReference type="Gene3D" id="3.80.10.10">
    <property type="entry name" value="Ribonuclease Inhibitor"/>
    <property type="match status" value="1"/>
</dbReference>
<dbReference type="PANTHER" id="PTHR22872">
    <property type="entry name" value="BTK-BINDING PROTEIN-RELATED"/>
    <property type="match status" value="1"/>
</dbReference>
<feature type="transmembrane region" description="Helical" evidence="5">
    <location>
        <begin position="78"/>
        <end position="98"/>
    </location>
</feature>